<comment type="caution">
    <text evidence="3">The sequence shown here is derived from an EMBL/GenBank/DDBJ whole genome shotgun (WGS) entry which is preliminary data.</text>
</comment>
<protein>
    <submittedName>
        <fullName evidence="3">Uncharacterized protein</fullName>
    </submittedName>
</protein>
<feature type="region of interest" description="Disordered" evidence="1">
    <location>
        <begin position="104"/>
        <end position="130"/>
    </location>
</feature>
<feature type="non-terminal residue" evidence="3">
    <location>
        <position position="1"/>
    </location>
</feature>
<feature type="compositionally biased region" description="Pro residues" evidence="1">
    <location>
        <begin position="110"/>
        <end position="120"/>
    </location>
</feature>
<evidence type="ECO:0000256" key="2">
    <source>
        <dbReference type="SAM" id="SignalP"/>
    </source>
</evidence>
<organism evidence="3 4">
    <name type="scientific">Marmota monax</name>
    <name type="common">Woodchuck</name>
    <dbReference type="NCBI Taxonomy" id="9995"/>
    <lineage>
        <taxon>Eukaryota</taxon>
        <taxon>Metazoa</taxon>
        <taxon>Chordata</taxon>
        <taxon>Craniata</taxon>
        <taxon>Vertebrata</taxon>
        <taxon>Euteleostomi</taxon>
        <taxon>Mammalia</taxon>
        <taxon>Eutheria</taxon>
        <taxon>Euarchontoglires</taxon>
        <taxon>Glires</taxon>
        <taxon>Rodentia</taxon>
        <taxon>Sciuromorpha</taxon>
        <taxon>Sciuridae</taxon>
        <taxon>Xerinae</taxon>
        <taxon>Marmotini</taxon>
        <taxon>Marmota</taxon>
    </lineage>
</organism>
<feature type="chain" id="PRO_5023136405" evidence="2">
    <location>
        <begin position="19"/>
        <end position="130"/>
    </location>
</feature>
<proteinExistence type="predicted"/>
<accession>A0A5E4CTA2</accession>
<keyword evidence="4" id="KW-1185">Reference proteome</keyword>
<gene>
    <name evidence="3" type="ORF">MONAX_5E004041</name>
</gene>
<dbReference type="EMBL" id="CABDUW010002005">
    <property type="protein sequence ID" value="VTJ85024.1"/>
    <property type="molecule type" value="Genomic_DNA"/>
</dbReference>
<evidence type="ECO:0000256" key="1">
    <source>
        <dbReference type="SAM" id="MobiDB-lite"/>
    </source>
</evidence>
<name>A0A5E4CTA2_MARMO</name>
<evidence type="ECO:0000313" key="4">
    <source>
        <dbReference type="Proteomes" id="UP000335636"/>
    </source>
</evidence>
<reference evidence="3" key="1">
    <citation type="submission" date="2019-04" db="EMBL/GenBank/DDBJ databases">
        <authorList>
            <person name="Alioto T."/>
            <person name="Alioto T."/>
        </authorList>
    </citation>
    <scope>NUCLEOTIDE SEQUENCE [LARGE SCALE GENOMIC DNA]</scope>
</reference>
<dbReference type="AlphaFoldDB" id="A0A5E4CTA2"/>
<dbReference type="Proteomes" id="UP000335636">
    <property type="component" value="Unassembled WGS sequence"/>
</dbReference>
<keyword evidence="2" id="KW-0732">Signal</keyword>
<feature type="signal peptide" evidence="2">
    <location>
        <begin position="1"/>
        <end position="18"/>
    </location>
</feature>
<evidence type="ECO:0000313" key="3">
    <source>
        <dbReference type="EMBL" id="VTJ85024.1"/>
    </source>
</evidence>
<sequence>SWHLFHLLLLEYVIHILQSYIEEEEEEEDMGNLKDMLPDDQSLIQPVEALFHPLDSPPTQECASPSAEPPWVTLKHTSHSPIPESMSSIVLRVLGFLVDTATGNKVETLRPPPPPPPQTHPPVLSWEKEL</sequence>